<name>W7EWA4_BIPV3</name>
<gene>
    <name evidence="2" type="ORF">COCVIDRAFT_96151</name>
</gene>
<dbReference type="HOGENOM" id="CLU_2564552_0_0_1"/>
<feature type="non-terminal residue" evidence="2">
    <location>
        <position position="1"/>
    </location>
</feature>
<dbReference type="Proteomes" id="UP000054337">
    <property type="component" value="Unassembled WGS sequence"/>
</dbReference>
<keyword evidence="3" id="KW-1185">Reference proteome</keyword>
<dbReference type="EMBL" id="KI968722">
    <property type="protein sequence ID" value="EUN28312.1"/>
    <property type="molecule type" value="Genomic_DNA"/>
</dbReference>
<reference evidence="2 3" key="1">
    <citation type="journal article" date="2013" name="PLoS Genet.">
        <title>Comparative genome structure, secondary metabolite, and effector coding capacity across Cochliobolus pathogens.</title>
        <authorList>
            <person name="Condon B.J."/>
            <person name="Leng Y."/>
            <person name="Wu D."/>
            <person name="Bushley K.E."/>
            <person name="Ohm R.A."/>
            <person name="Otillar R."/>
            <person name="Martin J."/>
            <person name="Schackwitz W."/>
            <person name="Grimwood J."/>
            <person name="MohdZainudin N."/>
            <person name="Xue C."/>
            <person name="Wang R."/>
            <person name="Manning V.A."/>
            <person name="Dhillon B."/>
            <person name="Tu Z.J."/>
            <person name="Steffenson B.J."/>
            <person name="Salamov A."/>
            <person name="Sun H."/>
            <person name="Lowry S."/>
            <person name="LaButti K."/>
            <person name="Han J."/>
            <person name="Copeland A."/>
            <person name="Lindquist E."/>
            <person name="Barry K."/>
            <person name="Schmutz J."/>
            <person name="Baker S.E."/>
            <person name="Ciuffetti L.M."/>
            <person name="Grigoriev I.V."/>
            <person name="Zhong S."/>
            <person name="Turgeon B.G."/>
        </authorList>
    </citation>
    <scope>NUCLEOTIDE SEQUENCE [LARGE SCALE GENOMIC DNA]</scope>
    <source>
        <strain evidence="2 3">FI3</strain>
    </source>
</reference>
<evidence type="ECO:0000256" key="1">
    <source>
        <dbReference type="SAM" id="MobiDB-lite"/>
    </source>
</evidence>
<sequence>RRADEERGREERKRERESEQEGPCVGICASRHPRHLSVRWLGTWGVWVWVGGGRCVLWAEWAACCIVYLVGPGINSCSETGN</sequence>
<feature type="region of interest" description="Disordered" evidence="1">
    <location>
        <begin position="1"/>
        <end position="22"/>
    </location>
</feature>
<accession>W7EWA4</accession>
<proteinExistence type="predicted"/>
<feature type="compositionally biased region" description="Basic and acidic residues" evidence="1">
    <location>
        <begin position="1"/>
        <end position="19"/>
    </location>
</feature>
<dbReference type="GeneID" id="26260174"/>
<evidence type="ECO:0000313" key="3">
    <source>
        <dbReference type="Proteomes" id="UP000054337"/>
    </source>
</evidence>
<organism evidence="2 3">
    <name type="scientific">Bipolaris victoriae (strain FI3)</name>
    <name type="common">Victoria blight of oats agent</name>
    <name type="synonym">Cochliobolus victoriae</name>
    <dbReference type="NCBI Taxonomy" id="930091"/>
    <lineage>
        <taxon>Eukaryota</taxon>
        <taxon>Fungi</taxon>
        <taxon>Dikarya</taxon>
        <taxon>Ascomycota</taxon>
        <taxon>Pezizomycotina</taxon>
        <taxon>Dothideomycetes</taxon>
        <taxon>Pleosporomycetidae</taxon>
        <taxon>Pleosporales</taxon>
        <taxon>Pleosporineae</taxon>
        <taxon>Pleosporaceae</taxon>
        <taxon>Bipolaris</taxon>
    </lineage>
</organism>
<protein>
    <submittedName>
        <fullName evidence="2">Uncharacterized protein</fullName>
    </submittedName>
</protein>
<evidence type="ECO:0000313" key="2">
    <source>
        <dbReference type="EMBL" id="EUN28312.1"/>
    </source>
</evidence>
<dbReference type="RefSeq" id="XP_014557892.1">
    <property type="nucleotide sequence ID" value="XM_014702406.1"/>
</dbReference>
<dbReference type="AlphaFoldDB" id="W7EWA4"/>